<comment type="subcellular location">
    <subcellularLocation>
        <location evidence="2">Cell membrane</location>
        <topology evidence="2">Multi-pass membrane protein</topology>
    </subcellularLocation>
</comment>
<dbReference type="InterPro" id="IPR050980">
    <property type="entry name" value="2C_sensor_his_kinase"/>
</dbReference>
<evidence type="ECO:0000256" key="3">
    <source>
        <dbReference type="ARBA" id="ARBA00012438"/>
    </source>
</evidence>
<gene>
    <name evidence="13" type="ORF">M8445_13095</name>
</gene>
<feature type="domain" description="Histidine kinase" evidence="12">
    <location>
        <begin position="109"/>
        <end position="302"/>
    </location>
</feature>
<evidence type="ECO:0000256" key="6">
    <source>
        <dbReference type="ARBA" id="ARBA00022679"/>
    </source>
</evidence>
<reference evidence="13 14" key="1">
    <citation type="submission" date="2022-12" db="EMBL/GenBank/DDBJ databases">
        <title>Genome Sequence of Deinococcus aquaticus Type Strain PB314.</title>
        <authorList>
            <person name="Albert C."/>
            <person name="Hill J."/>
            <person name="Boren L."/>
            <person name="Scholz-Ng S."/>
            <person name="Fatema N."/>
            <person name="Grosso R."/>
            <person name="Soboslay E."/>
            <person name="Tuohy J."/>
        </authorList>
    </citation>
    <scope>NUCLEOTIDE SEQUENCE [LARGE SCALE GENOMIC DNA]</scope>
    <source>
        <strain evidence="13 14">PB-314</strain>
    </source>
</reference>
<protein>
    <recommendedName>
        <fullName evidence="3">histidine kinase</fullName>
        <ecNumber evidence="3">2.7.13.3</ecNumber>
    </recommendedName>
</protein>
<evidence type="ECO:0000256" key="10">
    <source>
        <dbReference type="SAM" id="MobiDB-lite"/>
    </source>
</evidence>
<dbReference type="SUPFAM" id="SSF47384">
    <property type="entry name" value="Homodimeric domain of signal transducing histidine kinase"/>
    <property type="match status" value="1"/>
</dbReference>
<dbReference type="Pfam" id="PF02518">
    <property type="entry name" value="HATPase_c"/>
    <property type="match status" value="1"/>
</dbReference>
<dbReference type="Gene3D" id="1.10.287.130">
    <property type="match status" value="1"/>
</dbReference>
<organism evidence="13 14">
    <name type="scientific">Deinococcus aquaticus</name>
    <dbReference type="NCBI Taxonomy" id="328692"/>
    <lineage>
        <taxon>Bacteria</taxon>
        <taxon>Thermotogati</taxon>
        <taxon>Deinococcota</taxon>
        <taxon>Deinococci</taxon>
        <taxon>Deinococcales</taxon>
        <taxon>Deinococcaceae</taxon>
        <taxon>Deinococcus</taxon>
    </lineage>
</organism>
<keyword evidence="11" id="KW-0472">Membrane</keyword>
<evidence type="ECO:0000256" key="11">
    <source>
        <dbReference type="SAM" id="Phobius"/>
    </source>
</evidence>
<sequence>MRFQFTLVIFMLAFLPNVVLTITAQPSVPASTLTAWMLIVGFLCALVGYVLSGTLLRAVSRLQTEVEHGDFTQPHPDDPSEILALRGAFTGLLGRLGTEQGRRNAFMATLVHDLKTPLIATGHLTRALTTLPLPEEERRAVGEQIQAETTRLLSLVQQMADAHRFEQEDVQVHTVPTDLRALASQVAARLDAQVTPHLTLSVSGQGHADVDPGLLDRAVTNLTVNALRYASGHVDISVTPRGIEVTDDGPGLSGPLSELAQPFNSQPTTIAGRQYTAGTAGLGLFIVRRIAEAHGGHLHYDRLHPDRLPEQTPGDVPGTAPTHHPAAPPDPDAPTHDRTPHLTRFTLALPEVTP</sequence>
<dbReference type="InterPro" id="IPR036890">
    <property type="entry name" value="HATPase_C_sf"/>
</dbReference>
<feature type="transmembrane region" description="Helical" evidence="11">
    <location>
        <begin position="33"/>
        <end position="51"/>
    </location>
</feature>
<keyword evidence="8" id="KW-0902">Two-component regulatory system</keyword>
<evidence type="ECO:0000256" key="9">
    <source>
        <dbReference type="ARBA" id="ARBA00023026"/>
    </source>
</evidence>
<evidence type="ECO:0000256" key="2">
    <source>
        <dbReference type="ARBA" id="ARBA00004651"/>
    </source>
</evidence>
<dbReference type="GO" id="GO:0016301">
    <property type="term" value="F:kinase activity"/>
    <property type="evidence" value="ECO:0007669"/>
    <property type="project" value="UniProtKB-KW"/>
</dbReference>
<dbReference type="SMART" id="SM00388">
    <property type="entry name" value="HisKA"/>
    <property type="match status" value="1"/>
</dbReference>
<keyword evidence="9" id="KW-0843">Virulence</keyword>
<evidence type="ECO:0000256" key="5">
    <source>
        <dbReference type="ARBA" id="ARBA00022553"/>
    </source>
</evidence>
<dbReference type="RefSeq" id="WP_273988273.1">
    <property type="nucleotide sequence ID" value="NZ_CP115165.1"/>
</dbReference>
<dbReference type="InterPro" id="IPR036097">
    <property type="entry name" value="HisK_dim/P_sf"/>
</dbReference>
<evidence type="ECO:0000313" key="14">
    <source>
        <dbReference type="Proteomes" id="UP001217044"/>
    </source>
</evidence>
<accession>A0ABY7V2U3</accession>
<keyword evidence="7 13" id="KW-0418">Kinase</keyword>
<proteinExistence type="predicted"/>
<dbReference type="InterPro" id="IPR003594">
    <property type="entry name" value="HATPase_dom"/>
</dbReference>
<dbReference type="Proteomes" id="UP001217044">
    <property type="component" value="Chromosome"/>
</dbReference>
<dbReference type="Pfam" id="PF00512">
    <property type="entry name" value="HisKA"/>
    <property type="match status" value="1"/>
</dbReference>
<name>A0ABY7V2U3_9DEIO</name>
<dbReference type="SUPFAM" id="SSF55874">
    <property type="entry name" value="ATPase domain of HSP90 chaperone/DNA topoisomerase II/histidine kinase"/>
    <property type="match status" value="1"/>
</dbReference>
<dbReference type="EMBL" id="CP115165">
    <property type="protein sequence ID" value="WDA58271.1"/>
    <property type="molecule type" value="Genomic_DNA"/>
</dbReference>
<dbReference type="InterPro" id="IPR003661">
    <property type="entry name" value="HisK_dim/P_dom"/>
</dbReference>
<keyword evidence="5" id="KW-0597">Phosphoprotein</keyword>
<dbReference type="PANTHER" id="PTHR44936:SF9">
    <property type="entry name" value="SENSOR PROTEIN CREC"/>
    <property type="match status" value="1"/>
</dbReference>
<dbReference type="CDD" id="cd00075">
    <property type="entry name" value="HATPase"/>
    <property type="match status" value="1"/>
</dbReference>
<keyword evidence="14" id="KW-1185">Reference proteome</keyword>
<keyword evidence="11" id="KW-1133">Transmembrane helix</keyword>
<evidence type="ECO:0000256" key="1">
    <source>
        <dbReference type="ARBA" id="ARBA00000085"/>
    </source>
</evidence>
<dbReference type="SMART" id="SM00387">
    <property type="entry name" value="HATPase_c"/>
    <property type="match status" value="1"/>
</dbReference>
<dbReference type="EC" id="2.7.13.3" evidence="3"/>
<dbReference type="Gene3D" id="3.30.565.10">
    <property type="entry name" value="Histidine kinase-like ATPase, C-terminal domain"/>
    <property type="match status" value="1"/>
</dbReference>
<keyword evidence="11" id="KW-0812">Transmembrane</keyword>
<dbReference type="PANTHER" id="PTHR44936">
    <property type="entry name" value="SENSOR PROTEIN CREC"/>
    <property type="match status" value="1"/>
</dbReference>
<keyword evidence="4" id="KW-1003">Cell membrane</keyword>
<dbReference type="InterPro" id="IPR005467">
    <property type="entry name" value="His_kinase_dom"/>
</dbReference>
<evidence type="ECO:0000259" key="12">
    <source>
        <dbReference type="PROSITE" id="PS50109"/>
    </source>
</evidence>
<evidence type="ECO:0000256" key="7">
    <source>
        <dbReference type="ARBA" id="ARBA00022777"/>
    </source>
</evidence>
<keyword evidence="6" id="KW-0808">Transferase</keyword>
<dbReference type="CDD" id="cd00082">
    <property type="entry name" value="HisKA"/>
    <property type="match status" value="1"/>
</dbReference>
<evidence type="ECO:0000256" key="8">
    <source>
        <dbReference type="ARBA" id="ARBA00023012"/>
    </source>
</evidence>
<feature type="region of interest" description="Disordered" evidence="10">
    <location>
        <begin position="302"/>
        <end position="340"/>
    </location>
</feature>
<dbReference type="PROSITE" id="PS50109">
    <property type="entry name" value="HIS_KIN"/>
    <property type="match status" value="1"/>
</dbReference>
<dbReference type="PRINTS" id="PR00344">
    <property type="entry name" value="BCTRLSENSOR"/>
</dbReference>
<evidence type="ECO:0000256" key="4">
    <source>
        <dbReference type="ARBA" id="ARBA00022475"/>
    </source>
</evidence>
<dbReference type="InterPro" id="IPR004358">
    <property type="entry name" value="Sig_transdc_His_kin-like_C"/>
</dbReference>
<evidence type="ECO:0000313" key="13">
    <source>
        <dbReference type="EMBL" id="WDA58271.1"/>
    </source>
</evidence>
<comment type="catalytic activity">
    <reaction evidence="1">
        <text>ATP + protein L-histidine = ADP + protein N-phospho-L-histidine.</text>
        <dbReference type="EC" id="2.7.13.3"/>
    </reaction>
</comment>